<evidence type="ECO:0000313" key="1">
    <source>
        <dbReference type="EMBL" id="RUS14250.1"/>
    </source>
</evidence>
<protein>
    <submittedName>
        <fullName evidence="1">Uncharacterized protein</fullName>
    </submittedName>
</protein>
<comment type="caution">
    <text evidence="1">The sequence shown here is derived from an EMBL/GenBank/DDBJ whole genome shotgun (WGS) entry which is preliminary data.</text>
</comment>
<keyword evidence="2" id="KW-1185">Reference proteome</keyword>
<reference evidence="1 2" key="1">
    <citation type="journal article" date="2018" name="New Phytol.">
        <title>Phylogenomics of Endogonaceae and evolution of mycorrhizas within Mucoromycota.</title>
        <authorList>
            <person name="Chang Y."/>
            <person name="Desiro A."/>
            <person name="Na H."/>
            <person name="Sandor L."/>
            <person name="Lipzen A."/>
            <person name="Clum A."/>
            <person name="Barry K."/>
            <person name="Grigoriev I.V."/>
            <person name="Martin F.M."/>
            <person name="Stajich J.E."/>
            <person name="Smith M.E."/>
            <person name="Bonito G."/>
            <person name="Spatafora J.W."/>
        </authorList>
    </citation>
    <scope>NUCLEOTIDE SEQUENCE [LARGE SCALE GENOMIC DNA]</scope>
    <source>
        <strain evidence="1 2">AD002</strain>
    </source>
</reference>
<dbReference type="AlphaFoldDB" id="A0A433P9P4"/>
<accession>A0A433P9P4</accession>
<gene>
    <name evidence="1" type="ORF">BC938DRAFT_477450</name>
</gene>
<proteinExistence type="predicted"/>
<dbReference type="EMBL" id="RBNJ01027744">
    <property type="protein sequence ID" value="RUS14250.1"/>
    <property type="molecule type" value="Genomic_DNA"/>
</dbReference>
<name>A0A433P9P4_9FUNG</name>
<organism evidence="1 2">
    <name type="scientific">Jimgerdemannia flammicorona</name>
    <dbReference type="NCBI Taxonomy" id="994334"/>
    <lineage>
        <taxon>Eukaryota</taxon>
        <taxon>Fungi</taxon>
        <taxon>Fungi incertae sedis</taxon>
        <taxon>Mucoromycota</taxon>
        <taxon>Mucoromycotina</taxon>
        <taxon>Endogonomycetes</taxon>
        <taxon>Endogonales</taxon>
        <taxon>Endogonaceae</taxon>
        <taxon>Jimgerdemannia</taxon>
    </lineage>
</organism>
<dbReference type="Proteomes" id="UP000274822">
    <property type="component" value="Unassembled WGS sequence"/>
</dbReference>
<evidence type="ECO:0000313" key="2">
    <source>
        <dbReference type="Proteomes" id="UP000274822"/>
    </source>
</evidence>
<sequence>MAVNSYDNVMRVYDRGLNPPISPSRLLHALKGFKNKNWPIKSSFYCGKEYQASIQRRPTLAHDEFYSDADVQIVVEDMAGKEAPPERSVLLATGSADPYAYLYNVGEVRALLWGLGVMVPSLF</sequence>